<evidence type="ECO:0000313" key="1">
    <source>
        <dbReference type="EMBL" id="DAD24727.1"/>
    </source>
</evidence>
<reference evidence="1 2" key="1">
    <citation type="journal article" date="2020" name="Mol. Biol. Evol.">
        <title>Distinct Expression and Methylation Patterns for Genes with Different Fates following a Single Whole-Genome Duplication in Flowering Plants.</title>
        <authorList>
            <person name="Shi T."/>
            <person name="Rahmani R.S."/>
            <person name="Gugger P.F."/>
            <person name="Wang M."/>
            <person name="Li H."/>
            <person name="Zhang Y."/>
            <person name="Li Z."/>
            <person name="Wang Q."/>
            <person name="Van de Peer Y."/>
            <person name="Marchal K."/>
            <person name="Chen J."/>
        </authorList>
    </citation>
    <scope>NUCLEOTIDE SEQUENCE [LARGE SCALE GENOMIC DNA]</scope>
    <source>
        <tissue evidence="1">Leaf</tissue>
    </source>
</reference>
<name>A0A822XWM8_NELNU</name>
<sequence>MVTKAAATVAAPMLSLTKHDYREKFGNLNIPYLFGVGNDPNCFRNGDFQFICNTTSDPPVLMTHHGWLVMSISLQGEVKIVFPILATCYVEKNENPRAVE</sequence>
<dbReference type="Proteomes" id="UP000607653">
    <property type="component" value="Unassembled WGS sequence"/>
</dbReference>
<dbReference type="PANTHER" id="PTHR33491">
    <property type="entry name" value="OSJNBA0016N04.9 PROTEIN"/>
    <property type="match status" value="1"/>
</dbReference>
<dbReference type="EMBL" id="DUZY01000001">
    <property type="protein sequence ID" value="DAD24727.1"/>
    <property type="molecule type" value="Genomic_DNA"/>
</dbReference>
<dbReference type="AlphaFoldDB" id="A0A822XWM8"/>
<accession>A0A822XWM8</accession>
<comment type="caution">
    <text evidence="1">The sequence shown here is derived from an EMBL/GenBank/DDBJ whole genome shotgun (WGS) entry which is preliminary data.</text>
</comment>
<gene>
    <name evidence="1" type="ORF">HUJ06_026191</name>
</gene>
<evidence type="ECO:0000313" key="2">
    <source>
        <dbReference type="Proteomes" id="UP000607653"/>
    </source>
</evidence>
<organism evidence="1 2">
    <name type="scientific">Nelumbo nucifera</name>
    <name type="common">Sacred lotus</name>
    <dbReference type="NCBI Taxonomy" id="4432"/>
    <lineage>
        <taxon>Eukaryota</taxon>
        <taxon>Viridiplantae</taxon>
        <taxon>Streptophyta</taxon>
        <taxon>Embryophyta</taxon>
        <taxon>Tracheophyta</taxon>
        <taxon>Spermatophyta</taxon>
        <taxon>Magnoliopsida</taxon>
        <taxon>Proteales</taxon>
        <taxon>Nelumbonaceae</taxon>
        <taxon>Nelumbo</taxon>
    </lineage>
</organism>
<proteinExistence type="predicted"/>
<protein>
    <submittedName>
        <fullName evidence="1">Uncharacterized protein</fullName>
    </submittedName>
</protein>
<keyword evidence="2" id="KW-1185">Reference proteome</keyword>